<protein>
    <submittedName>
        <fullName evidence="2">Peptidase of plants and bacteria domain-containing protein</fullName>
    </submittedName>
</protein>
<dbReference type="PANTHER" id="PTHR33321:SF12">
    <property type="entry name" value="PLANT BASIC SECRETORY PROTEIN (BSP) FAMILY PROTEIN"/>
    <property type="match status" value="1"/>
</dbReference>
<feature type="region of interest" description="Disordered" evidence="1">
    <location>
        <begin position="1"/>
        <end position="39"/>
    </location>
</feature>
<reference evidence="2" key="1">
    <citation type="submission" date="2021-09" db="EMBL/GenBank/DDBJ databases">
        <title>A high-quality genome of the endoparasitic fungus Hirsutella rhossiliensis with a comparison of Hirsutella genomes reveals transposable elements contributing to genome size variation.</title>
        <authorList>
            <person name="Lin R."/>
            <person name="Jiao Y."/>
            <person name="Sun X."/>
            <person name="Ling J."/>
            <person name="Xie B."/>
            <person name="Cheng X."/>
        </authorList>
    </citation>
    <scope>NUCLEOTIDE SEQUENCE</scope>
    <source>
        <strain evidence="2">HR02</strain>
    </source>
</reference>
<evidence type="ECO:0000313" key="3">
    <source>
        <dbReference type="Proteomes" id="UP000824596"/>
    </source>
</evidence>
<evidence type="ECO:0000256" key="1">
    <source>
        <dbReference type="SAM" id="MobiDB-lite"/>
    </source>
</evidence>
<accession>A0A9P8N2T0</accession>
<keyword evidence="3" id="KW-1185">Reference proteome</keyword>
<dbReference type="InterPro" id="IPR007541">
    <property type="entry name" value="Uncharacterised_BSP"/>
</dbReference>
<dbReference type="OrthoDB" id="891726at2759"/>
<proteinExistence type="predicted"/>
<name>A0A9P8N2T0_9HYPO</name>
<dbReference type="GeneID" id="68351151"/>
<feature type="compositionally biased region" description="Basic and acidic residues" evidence="1">
    <location>
        <begin position="23"/>
        <end position="33"/>
    </location>
</feature>
<gene>
    <name evidence="2" type="ORF">HRG_02022</name>
</gene>
<dbReference type="Pfam" id="PF04450">
    <property type="entry name" value="BSP"/>
    <property type="match status" value="1"/>
</dbReference>
<organism evidence="2 3">
    <name type="scientific">Hirsutella rhossiliensis</name>
    <dbReference type="NCBI Taxonomy" id="111463"/>
    <lineage>
        <taxon>Eukaryota</taxon>
        <taxon>Fungi</taxon>
        <taxon>Dikarya</taxon>
        <taxon>Ascomycota</taxon>
        <taxon>Pezizomycotina</taxon>
        <taxon>Sordariomycetes</taxon>
        <taxon>Hypocreomycetidae</taxon>
        <taxon>Hypocreales</taxon>
        <taxon>Ophiocordycipitaceae</taxon>
        <taxon>Hirsutella</taxon>
    </lineage>
</organism>
<dbReference type="RefSeq" id="XP_044724126.1">
    <property type="nucleotide sequence ID" value="XM_044860493.1"/>
</dbReference>
<evidence type="ECO:0000313" key="2">
    <source>
        <dbReference type="EMBL" id="KAH0966613.1"/>
    </source>
</evidence>
<comment type="caution">
    <text evidence="2">The sequence shown here is derived from an EMBL/GenBank/DDBJ whole genome shotgun (WGS) entry which is preliminary data.</text>
</comment>
<dbReference type="AlphaFoldDB" id="A0A9P8N2T0"/>
<dbReference type="Proteomes" id="UP000824596">
    <property type="component" value="Unassembled WGS sequence"/>
</dbReference>
<dbReference type="EMBL" id="JAIZPD010000002">
    <property type="protein sequence ID" value="KAH0966613.1"/>
    <property type="molecule type" value="Genomic_DNA"/>
</dbReference>
<sequence>MSTAVLGPAADRPEIDGPCSGAAEDRRPTEGHGQRRRRLLRRPKLRLEIRDLAHPGTSVFLAAVDPIACVTDAIANVARLLYHATVVDSDAAAADDDDDVTPFHPPPTRSVTLVLREMPGIAYTASSDLDADHKEVHLSLAYLARLPSSRAAAEVAGVVTHELVHCFQHNGLGTCPGGLVEGVADWVRLRCGLAPPHWARDHDGGGGWDAGYQTTAYFLDHLDTNLGGDFVPRLNEKLRVCRYDEAAFWYHLSKMSVQQRWTEYGLGLKAQDHLPDT</sequence>
<dbReference type="PANTHER" id="PTHR33321">
    <property type="match status" value="1"/>
</dbReference>